<name>B7K535_RIPO1</name>
<evidence type="ECO:0000313" key="3">
    <source>
        <dbReference type="Proteomes" id="UP000008204"/>
    </source>
</evidence>
<dbReference type="AlphaFoldDB" id="B7K535"/>
<dbReference type="STRING" id="41431.PCC8801_3915"/>
<dbReference type="Proteomes" id="UP000008204">
    <property type="component" value="Chromosome"/>
</dbReference>
<organism evidence="2 3">
    <name type="scientific">Rippkaea orientalis (strain PCC 8801 / RF-1)</name>
    <name type="common">Cyanothece sp. (strain PCC 8801)</name>
    <dbReference type="NCBI Taxonomy" id="41431"/>
    <lineage>
        <taxon>Bacteria</taxon>
        <taxon>Bacillati</taxon>
        <taxon>Cyanobacteriota</taxon>
        <taxon>Cyanophyceae</taxon>
        <taxon>Oscillatoriophycideae</taxon>
        <taxon>Chroococcales</taxon>
        <taxon>Aphanothecaceae</taxon>
        <taxon>Rippkaea</taxon>
        <taxon>Rippkaea orientalis</taxon>
    </lineage>
</organism>
<feature type="transmembrane region" description="Helical" evidence="1">
    <location>
        <begin position="71"/>
        <end position="97"/>
    </location>
</feature>
<evidence type="ECO:0000256" key="1">
    <source>
        <dbReference type="SAM" id="Phobius"/>
    </source>
</evidence>
<protein>
    <submittedName>
        <fullName evidence="2">Uncharacterized protein</fullName>
    </submittedName>
</protein>
<dbReference type="HOGENOM" id="CLU_1022038_0_0_3"/>
<feature type="transmembrane region" description="Helical" evidence="1">
    <location>
        <begin position="103"/>
        <end position="123"/>
    </location>
</feature>
<dbReference type="RefSeq" id="WP_012597116.1">
    <property type="nucleotide sequence ID" value="NC_011726.1"/>
</dbReference>
<keyword evidence="1" id="KW-1133">Transmembrane helix</keyword>
<dbReference type="EMBL" id="CP001287">
    <property type="protein sequence ID" value="ACK67861.1"/>
    <property type="molecule type" value="Genomic_DNA"/>
</dbReference>
<dbReference type="KEGG" id="cyp:PCC8801_3915"/>
<keyword evidence="1" id="KW-0812">Transmembrane</keyword>
<reference evidence="3" key="1">
    <citation type="journal article" date="2011" name="MBio">
        <title>Novel metabolic attributes of the genus Cyanothece, comprising a group of unicellular nitrogen-fixing Cyanobacteria.</title>
        <authorList>
            <person name="Bandyopadhyay A."/>
            <person name="Elvitigala T."/>
            <person name="Welsh E."/>
            <person name="Stockel J."/>
            <person name="Liberton M."/>
            <person name="Min H."/>
            <person name="Sherman L.A."/>
            <person name="Pakrasi H.B."/>
        </authorList>
    </citation>
    <scope>NUCLEOTIDE SEQUENCE [LARGE SCALE GENOMIC DNA]</scope>
    <source>
        <strain evidence="3">PCC 8801</strain>
    </source>
</reference>
<feature type="transmembrane region" description="Helical" evidence="1">
    <location>
        <begin position="30"/>
        <end position="51"/>
    </location>
</feature>
<keyword evidence="3" id="KW-1185">Reference proteome</keyword>
<evidence type="ECO:0000313" key="2">
    <source>
        <dbReference type="EMBL" id="ACK67861.1"/>
    </source>
</evidence>
<accession>B7K535</accession>
<sequence length="272" mass="31832">MTQEIDSKITCQPISGDIVKGFSECLENQLFNIVFFSIIAIIITLLMLISLYGNDLKLFFREARVKISLGIIFLIIIDVVLELIIYSLFAFLLYPLYQEIVKIPHAKILIFAITCYIIVDILISNKDEDYITEELDTALSGFGFGTGIYWINAKLLGVIRFLKYFHNVIASWLLDTYLEDEHREPLIRKLLENMNTKYPNPSDIETIIIQKLKDKIKKRRNHNLFSQRLENIKQQYDNNNDEQKLRARLVELAVEIYSVKTIEKWKDNDLPF</sequence>
<keyword evidence="1" id="KW-0472">Membrane</keyword>
<gene>
    <name evidence="2" type="ordered locus">PCC8801_3915</name>
</gene>
<proteinExistence type="predicted"/>